<feature type="chain" id="PRO_5016860175" evidence="1">
    <location>
        <begin position="24"/>
        <end position="69"/>
    </location>
</feature>
<evidence type="ECO:0000313" key="2">
    <source>
        <dbReference type="EMBL" id="RDY12505.1"/>
    </source>
</evidence>
<keyword evidence="1" id="KW-0732">Signal</keyword>
<proteinExistence type="predicted"/>
<dbReference type="OrthoDB" id="2017576at2759"/>
<keyword evidence="3" id="KW-1185">Reference proteome</keyword>
<accession>A0A371IBY2</accession>
<evidence type="ECO:0000256" key="1">
    <source>
        <dbReference type="SAM" id="SignalP"/>
    </source>
</evidence>
<sequence>MHGSSTSLLQKLALKLLVQPCSYSYCERNWNVYDPLDDNVGLLELTILSLDEQDLKAILFLDDGTIGIR</sequence>
<name>A0A371IBY2_MUCPR</name>
<feature type="non-terminal residue" evidence="2">
    <location>
        <position position="1"/>
    </location>
</feature>
<dbReference type="AlphaFoldDB" id="A0A371IBY2"/>
<dbReference type="EMBL" id="QJKJ01000455">
    <property type="protein sequence ID" value="RDY12505.1"/>
    <property type="molecule type" value="Genomic_DNA"/>
</dbReference>
<dbReference type="Proteomes" id="UP000257109">
    <property type="component" value="Unassembled WGS sequence"/>
</dbReference>
<comment type="caution">
    <text evidence="2">The sequence shown here is derived from an EMBL/GenBank/DDBJ whole genome shotgun (WGS) entry which is preliminary data.</text>
</comment>
<reference evidence="2" key="1">
    <citation type="submission" date="2018-05" db="EMBL/GenBank/DDBJ databases">
        <title>Draft genome of Mucuna pruriens seed.</title>
        <authorList>
            <person name="Nnadi N.E."/>
            <person name="Vos R."/>
            <person name="Hasami M.H."/>
            <person name="Devisetty U.K."/>
            <person name="Aguiy J.C."/>
        </authorList>
    </citation>
    <scope>NUCLEOTIDE SEQUENCE [LARGE SCALE GENOMIC DNA]</scope>
    <source>
        <strain evidence="2">JCA_2017</strain>
    </source>
</reference>
<protein>
    <submittedName>
        <fullName evidence="2">Uncharacterized protein</fullName>
    </submittedName>
</protein>
<gene>
    <name evidence="2" type="ORF">CR513_02702</name>
</gene>
<evidence type="ECO:0000313" key="3">
    <source>
        <dbReference type="Proteomes" id="UP000257109"/>
    </source>
</evidence>
<organism evidence="2 3">
    <name type="scientific">Mucuna pruriens</name>
    <name type="common">Velvet bean</name>
    <name type="synonym">Dolichos pruriens</name>
    <dbReference type="NCBI Taxonomy" id="157652"/>
    <lineage>
        <taxon>Eukaryota</taxon>
        <taxon>Viridiplantae</taxon>
        <taxon>Streptophyta</taxon>
        <taxon>Embryophyta</taxon>
        <taxon>Tracheophyta</taxon>
        <taxon>Spermatophyta</taxon>
        <taxon>Magnoliopsida</taxon>
        <taxon>eudicotyledons</taxon>
        <taxon>Gunneridae</taxon>
        <taxon>Pentapetalae</taxon>
        <taxon>rosids</taxon>
        <taxon>fabids</taxon>
        <taxon>Fabales</taxon>
        <taxon>Fabaceae</taxon>
        <taxon>Papilionoideae</taxon>
        <taxon>50 kb inversion clade</taxon>
        <taxon>NPAAA clade</taxon>
        <taxon>indigoferoid/millettioid clade</taxon>
        <taxon>Phaseoleae</taxon>
        <taxon>Mucuna</taxon>
    </lineage>
</organism>
<feature type="signal peptide" evidence="1">
    <location>
        <begin position="1"/>
        <end position="23"/>
    </location>
</feature>